<dbReference type="AlphaFoldDB" id="A0A1F5G637"/>
<dbReference type="Pfam" id="PF00583">
    <property type="entry name" value="Acetyltransf_1"/>
    <property type="match status" value="1"/>
</dbReference>
<dbReference type="PROSITE" id="PS51186">
    <property type="entry name" value="GNAT"/>
    <property type="match status" value="1"/>
</dbReference>
<dbReference type="SUPFAM" id="SSF55729">
    <property type="entry name" value="Acyl-CoA N-acyltransferases (Nat)"/>
    <property type="match status" value="1"/>
</dbReference>
<dbReference type="Proteomes" id="UP000179102">
    <property type="component" value="Unassembled WGS sequence"/>
</dbReference>
<evidence type="ECO:0000313" key="2">
    <source>
        <dbReference type="EMBL" id="OGD87343.1"/>
    </source>
</evidence>
<dbReference type="InterPro" id="IPR000182">
    <property type="entry name" value="GNAT_dom"/>
</dbReference>
<dbReference type="Gene3D" id="3.40.630.30">
    <property type="match status" value="1"/>
</dbReference>
<dbReference type="InterPro" id="IPR016181">
    <property type="entry name" value="Acyl_CoA_acyltransferase"/>
</dbReference>
<dbReference type="EMBL" id="MFAZ01000015">
    <property type="protein sequence ID" value="OGD87343.1"/>
    <property type="molecule type" value="Genomic_DNA"/>
</dbReference>
<organism evidence="2 3">
    <name type="scientific">Candidatus Curtissbacteria bacterium RIFCSPHIGHO2_01_FULL_41_11</name>
    <dbReference type="NCBI Taxonomy" id="1797711"/>
    <lineage>
        <taxon>Bacteria</taxon>
        <taxon>Candidatus Curtissiibacteriota</taxon>
    </lineage>
</organism>
<proteinExistence type="predicted"/>
<comment type="caution">
    <text evidence="2">The sequence shown here is derived from an EMBL/GenBank/DDBJ whole genome shotgun (WGS) entry which is preliminary data.</text>
</comment>
<sequence>METTAKETEQFSGIIRPLTEEDIPALRQISEYWLRDSGRVAYDEVEGDIATLRESLAENSPKHMFVAQTQDGQVVGMMGVAETPKDPLIPFTQTDKPCELIIAYVHQDFRGGQGVGTALINASLDLARSLDKKEILLESGPRHTHSGYPFYDKQPGFKRVGVIKDFYGKGAHTIVWRKTF</sequence>
<dbReference type="CDD" id="cd04301">
    <property type="entry name" value="NAT_SF"/>
    <property type="match status" value="1"/>
</dbReference>
<accession>A0A1F5G637</accession>
<reference evidence="2 3" key="1">
    <citation type="journal article" date="2016" name="Nat. Commun.">
        <title>Thousands of microbial genomes shed light on interconnected biogeochemical processes in an aquifer system.</title>
        <authorList>
            <person name="Anantharaman K."/>
            <person name="Brown C.T."/>
            <person name="Hug L.A."/>
            <person name="Sharon I."/>
            <person name="Castelle C.J."/>
            <person name="Probst A.J."/>
            <person name="Thomas B.C."/>
            <person name="Singh A."/>
            <person name="Wilkins M.J."/>
            <person name="Karaoz U."/>
            <person name="Brodie E.L."/>
            <person name="Williams K.H."/>
            <person name="Hubbard S.S."/>
            <person name="Banfield J.F."/>
        </authorList>
    </citation>
    <scope>NUCLEOTIDE SEQUENCE [LARGE SCALE GENOMIC DNA]</scope>
</reference>
<gene>
    <name evidence="2" type="ORF">A2870_02255</name>
</gene>
<feature type="domain" description="N-acetyltransferase" evidence="1">
    <location>
        <begin position="13"/>
        <end position="180"/>
    </location>
</feature>
<dbReference type="GO" id="GO:0016747">
    <property type="term" value="F:acyltransferase activity, transferring groups other than amino-acyl groups"/>
    <property type="evidence" value="ECO:0007669"/>
    <property type="project" value="InterPro"/>
</dbReference>
<evidence type="ECO:0000313" key="3">
    <source>
        <dbReference type="Proteomes" id="UP000179102"/>
    </source>
</evidence>
<dbReference type="STRING" id="1797711.A2870_02255"/>
<protein>
    <recommendedName>
        <fullName evidence="1">N-acetyltransferase domain-containing protein</fullName>
    </recommendedName>
</protein>
<name>A0A1F5G637_9BACT</name>
<evidence type="ECO:0000259" key="1">
    <source>
        <dbReference type="PROSITE" id="PS51186"/>
    </source>
</evidence>